<dbReference type="Gene3D" id="3.30.420.10">
    <property type="entry name" value="Ribonuclease H-like superfamily/Ribonuclease H"/>
    <property type="match status" value="1"/>
</dbReference>
<evidence type="ECO:0000256" key="2">
    <source>
        <dbReference type="ARBA" id="ARBA00025483"/>
    </source>
</evidence>
<dbReference type="InterPro" id="IPR006054">
    <property type="entry name" value="DnaQ"/>
</dbReference>
<dbReference type="EC" id="2.7.7.7" evidence="1"/>
<evidence type="ECO:0000313" key="6">
    <source>
        <dbReference type="EMBL" id="GIT94320.1"/>
    </source>
</evidence>
<sequence>MGGVGLRLRIFLFFCVVGLGFVVVSGGAAILGYRQAGTPEAFSAFVTSGLVGVFGGLALVTFIWRLFDEHIGRPIDGLAADFRLRAQAASARSIDAGAARYLGDLGPAAAALHRSSQAEAQDEATADRIDGLERQRAQFLRILSDIPVAVMIATPSHQLVLYDGQAADILERVSPPRLMASLYDYFEPQTLDAALDRVPTAREGLCAISITSRAGHLYTGHLRRFDAPAGYALMLTPLAPSAARPLVYDFDLFDRAPSDAVEATALRDLTFVVFDSETTGLDPARDEVVQLGAVRVVNGRVIPSERFETLVNPGRSIPAASTKVHGIDDTMVADAPALLEVCAAFHGFADGAVLLAHNAPFDMAFLRRAGDAAGLRFDHAVLDTVHLSAIVFGGAAEHTLDAICDRLDIEVRADLRHTAMGDAIATAQAFAAMLPVLEARGLGTYGAVRAEAQKHARILKLEG</sequence>
<protein>
    <recommendedName>
        <fullName evidence="1">DNA-directed DNA polymerase</fullName>
        <ecNumber evidence="1">2.7.7.7</ecNumber>
    </recommendedName>
</protein>
<accession>A0ABQ4NJC0</accession>
<feature type="transmembrane region" description="Helical" evidence="4">
    <location>
        <begin position="45"/>
        <end position="67"/>
    </location>
</feature>
<dbReference type="SMART" id="SM00479">
    <property type="entry name" value="EXOIII"/>
    <property type="match status" value="1"/>
</dbReference>
<name>A0ABQ4NJC0_9RHOB</name>
<dbReference type="NCBIfam" id="TIGR00573">
    <property type="entry name" value="dnaq"/>
    <property type="match status" value="1"/>
</dbReference>
<keyword evidence="7" id="KW-1185">Reference proteome</keyword>
<proteinExistence type="predicted"/>
<dbReference type="InterPro" id="IPR036397">
    <property type="entry name" value="RNaseH_sf"/>
</dbReference>
<feature type="transmembrane region" description="Helical" evidence="4">
    <location>
        <begin position="12"/>
        <end position="33"/>
    </location>
</feature>
<evidence type="ECO:0000256" key="3">
    <source>
        <dbReference type="ARBA" id="ARBA00049244"/>
    </source>
</evidence>
<dbReference type="CDD" id="cd06127">
    <property type="entry name" value="DEDDh"/>
    <property type="match status" value="1"/>
</dbReference>
<keyword evidence="4" id="KW-1133">Transmembrane helix</keyword>
<comment type="catalytic activity">
    <reaction evidence="3">
        <text>DNA(n) + a 2'-deoxyribonucleoside 5'-triphosphate = DNA(n+1) + diphosphate</text>
        <dbReference type="Rhea" id="RHEA:22508"/>
        <dbReference type="Rhea" id="RHEA-COMP:17339"/>
        <dbReference type="Rhea" id="RHEA-COMP:17340"/>
        <dbReference type="ChEBI" id="CHEBI:33019"/>
        <dbReference type="ChEBI" id="CHEBI:61560"/>
        <dbReference type="ChEBI" id="CHEBI:173112"/>
        <dbReference type="EC" id="2.7.7.7"/>
    </reaction>
</comment>
<keyword evidence="4" id="KW-0472">Membrane</keyword>
<comment type="caution">
    <text evidence="6">The sequence shown here is derived from an EMBL/GenBank/DDBJ whole genome shotgun (WGS) entry which is preliminary data.</text>
</comment>
<dbReference type="PANTHER" id="PTHR30231">
    <property type="entry name" value="DNA POLYMERASE III SUBUNIT EPSILON"/>
    <property type="match status" value="1"/>
</dbReference>
<dbReference type="Proteomes" id="UP000786693">
    <property type="component" value="Unassembled WGS sequence"/>
</dbReference>
<dbReference type="SUPFAM" id="SSF53098">
    <property type="entry name" value="Ribonuclease H-like"/>
    <property type="match status" value="1"/>
</dbReference>
<evidence type="ECO:0000256" key="4">
    <source>
        <dbReference type="SAM" id="Phobius"/>
    </source>
</evidence>
<feature type="domain" description="Exonuclease" evidence="5">
    <location>
        <begin position="270"/>
        <end position="439"/>
    </location>
</feature>
<dbReference type="InterPro" id="IPR013520">
    <property type="entry name" value="Ribonucl_H"/>
</dbReference>
<comment type="function">
    <text evidence="2">DNA polymerase III is a complex, multichain enzyme responsible for most of the replicative synthesis in bacteria. The epsilon subunit contain the editing function and is a proofreading 3'-5' exonuclease.</text>
</comment>
<dbReference type="Pfam" id="PF00929">
    <property type="entry name" value="RNase_T"/>
    <property type="match status" value="1"/>
</dbReference>
<dbReference type="PANTHER" id="PTHR30231:SF41">
    <property type="entry name" value="DNA POLYMERASE III SUBUNIT EPSILON"/>
    <property type="match status" value="1"/>
</dbReference>
<reference evidence="6 7" key="1">
    <citation type="submission" date="2021-05" db="EMBL/GenBank/DDBJ databases">
        <title>Bacteria Genome sequencing.</title>
        <authorList>
            <person name="Takabe Y."/>
            <person name="Nakajima Y."/>
            <person name="Suzuki S."/>
            <person name="Shiozaki T."/>
        </authorList>
    </citation>
    <scope>NUCLEOTIDE SEQUENCE [LARGE SCALE GENOMIC DNA]</scope>
    <source>
        <strain evidence="6 7">AI_62</strain>
    </source>
</reference>
<evidence type="ECO:0000259" key="5">
    <source>
        <dbReference type="SMART" id="SM00479"/>
    </source>
</evidence>
<dbReference type="InterPro" id="IPR012337">
    <property type="entry name" value="RNaseH-like_sf"/>
</dbReference>
<organism evidence="6 7">
    <name type="scientific">Jannaschia pagri</name>
    <dbReference type="NCBI Taxonomy" id="2829797"/>
    <lineage>
        <taxon>Bacteria</taxon>
        <taxon>Pseudomonadati</taxon>
        <taxon>Pseudomonadota</taxon>
        <taxon>Alphaproteobacteria</taxon>
        <taxon>Rhodobacterales</taxon>
        <taxon>Roseobacteraceae</taxon>
        <taxon>Jannaschia</taxon>
    </lineage>
</organism>
<gene>
    <name evidence="6" type="ORF">JANAI62_09430</name>
</gene>
<keyword evidence="4" id="KW-0812">Transmembrane</keyword>
<dbReference type="EMBL" id="BPFH01000001">
    <property type="protein sequence ID" value="GIT94320.1"/>
    <property type="molecule type" value="Genomic_DNA"/>
</dbReference>
<evidence type="ECO:0000313" key="7">
    <source>
        <dbReference type="Proteomes" id="UP000786693"/>
    </source>
</evidence>
<evidence type="ECO:0000256" key="1">
    <source>
        <dbReference type="ARBA" id="ARBA00012417"/>
    </source>
</evidence>